<evidence type="ECO:0000256" key="2">
    <source>
        <dbReference type="ARBA" id="ARBA00023015"/>
    </source>
</evidence>
<dbReference type="InterPro" id="IPR008984">
    <property type="entry name" value="SMAD_FHA_dom_sf"/>
</dbReference>
<dbReference type="GO" id="GO:0000978">
    <property type="term" value="F:RNA polymerase II cis-regulatory region sequence-specific DNA binding"/>
    <property type="evidence" value="ECO:0007669"/>
    <property type="project" value="TreeGrafter"/>
</dbReference>
<dbReference type="Proteomes" id="UP000295083">
    <property type="component" value="Unassembled WGS sequence"/>
</dbReference>
<dbReference type="CDD" id="cd22701">
    <property type="entry name" value="FHA_FKH1-like"/>
    <property type="match status" value="1"/>
</dbReference>
<gene>
    <name evidence="7" type="ORF">C8035_v006387</name>
</gene>
<protein>
    <submittedName>
        <fullName evidence="7">Fork head protein-like protein 1</fullName>
    </submittedName>
</protein>
<dbReference type="SMART" id="SM00240">
    <property type="entry name" value="FHA"/>
    <property type="match status" value="1"/>
</dbReference>
<feature type="compositionally biased region" description="Low complexity" evidence="5">
    <location>
        <begin position="281"/>
        <end position="298"/>
    </location>
</feature>
<sequence length="298" mass="32505">MPASAKRSQRSRRDTRRETSPPRIDDSSPTRPAKRRKKVDDPPQTEPADDDESSLTADQSVHAPSDDDQLLSQVVQHLLSPKEGPVQASKDHANSIHEANKNGVQAYAKVAAMDWTFYITKLVVNIGRLSEGVNEDDEDFIHIDLGPSKMVSRQHARIYFSSKDEIWFLEVKGRNGVKVNGIALKQGSLRRLESGEVLDVGGTEMITPLKPTAHFDMSPCKPSLGSMPQSSSPPPAKSPNLSPTRSHSKEAARDAARDAASDPPNPNEIEEEQGFDLAKQVPSSSPCCYSSGGVLTMT</sequence>
<dbReference type="GO" id="GO:0005634">
    <property type="term" value="C:nucleus"/>
    <property type="evidence" value="ECO:0007669"/>
    <property type="project" value="UniProtKB-SubCell"/>
</dbReference>
<evidence type="ECO:0000256" key="5">
    <source>
        <dbReference type="SAM" id="MobiDB-lite"/>
    </source>
</evidence>
<feature type="compositionally biased region" description="Basic and acidic residues" evidence="5">
    <location>
        <begin position="11"/>
        <end position="28"/>
    </location>
</feature>
<dbReference type="AlphaFoldDB" id="A0A4R8PY43"/>
<keyword evidence="3" id="KW-0804">Transcription</keyword>
<dbReference type="InterPro" id="IPR000253">
    <property type="entry name" value="FHA_dom"/>
</dbReference>
<dbReference type="PROSITE" id="PS50006">
    <property type="entry name" value="FHA_DOMAIN"/>
    <property type="match status" value="1"/>
</dbReference>
<feature type="region of interest" description="Disordered" evidence="5">
    <location>
        <begin position="209"/>
        <end position="298"/>
    </location>
</feature>
<feature type="region of interest" description="Disordered" evidence="5">
    <location>
        <begin position="1"/>
        <end position="65"/>
    </location>
</feature>
<proteinExistence type="predicted"/>
<evidence type="ECO:0000256" key="4">
    <source>
        <dbReference type="ARBA" id="ARBA00023242"/>
    </source>
</evidence>
<dbReference type="PANTHER" id="PTHR45881">
    <property type="entry name" value="CHECKPOINT SUPPRESSOR 1-LIKE, ISOFORM A-RELATED"/>
    <property type="match status" value="1"/>
</dbReference>
<keyword evidence="2" id="KW-0805">Transcription regulation</keyword>
<reference evidence="7 8" key="1">
    <citation type="submission" date="2018-11" db="EMBL/GenBank/DDBJ databases">
        <title>Genome sequence and assembly of Colletotrichum spinosum.</title>
        <authorList>
            <person name="Gan P."/>
            <person name="Shirasu K."/>
        </authorList>
    </citation>
    <scope>NUCLEOTIDE SEQUENCE [LARGE SCALE GENOMIC DNA]</scope>
    <source>
        <strain evidence="7 8">CBS 515.97</strain>
    </source>
</reference>
<dbReference type="SUPFAM" id="SSF49879">
    <property type="entry name" value="SMAD/FHA domain"/>
    <property type="match status" value="1"/>
</dbReference>
<organism evidence="7 8">
    <name type="scientific">Colletotrichum spinosum</name>
    <dbReference type="NCBI Taxonomy" id="1347390"/>
    <lineage>
        <taxon>Eukaryota</taxon>
        <taxon>Fungi</taxon>
        <taxon>Dikarya</taxon>
        <taxon>Ascomycota</taxon>
        <taxon>Pezizomycotina</taxon>
        <taxon>Sordariomycetes</taxon>
        <taxon>Hypocreomycetidae</taxon>
        <taxon>Glomerellales</taxon>
        <taxon>Glomerellaceae</taxon>
        <taxon>Colletotrichum</taxon>
        <taxon>Colletotrichum orbiculare species complex</taxon>
    </lineage>
</organism>
<evidence type="ECO:0000259" key="6">
    <source>
        <dbReference type="PROSITE" id="PS50006"/>
    </source>
</evidence>
<feature type="compositionally biased region" description="Basic and acidic residues" evidence="5">
    <location>
        <begin position="247"/>
        <end position="260"/>
    </location>
</feature>
<comment type="subcellular location">
    <subcellularLocation>
        <location evidence="1">Nucleus</location>
    </subcellularLocation>
</comment>
<feature type="domain" description="FHA" evidence="6">
    <location>
        <begin position="124"/>
        <end position="184"/>
    </location>
</feature>
<evidence type="ECO:0000256" key="1">
    <source>
        <dbReference type="ARBA" id="ARBA00004123"/>
    </source>
</evidence>
<dbReference type="Pfam" id="PF00498">
    <property type="entry name" value="FHA"/>
    <property type="match status" value="1"/>
</dbReference>
<evidence type="ECO:0000256" key="3">
    <source>
        <dbReference type="ARBA" id="ARBA00023163"/>
    </source>
</evidence>
<dbReference type="EMBL" id="QAPG01000283">
    <property type="protein sequence ID" value="TDZ29250.1"/>
    <property type="molecule type" value="Genomic_DNA"/>
</dbReference>
<accession>A0A4R8PY43</accession>
<dbReference type="Gene3D" id="2.60.200.20">
    <property type="match status" value="1"/>
</dbReference>
<keyword evidence="8" id="KW-1185">Reference proteome</keyword>
<dbReference type="GO" id="GO:0000981">
    <property type="term" value="F:DNA-binding transcription factor activity, RNA polymerase II-specific"/>
    <property type="evidence" value="ECO:0007669"/>
    <property type="project" value="TreeGrafter"/>
</dbReference>
<evidence type="ECO:0000313" key="8">
    <source>
        <dbReference type="Proteomes" id="UP000295083"/>
    </source>
</evidence>
<comment type="caution">
    <text evidence="7">The sequence shown here is derived from an EMBL/GenBank/DDBJ whole genome shotgun (WGS) entry which is preliminary data.</text>
</comment>
<name>A0A4R8PY43_9PEZI</name>
<keyword evidence="4" id="KW-0539">Nucleus</keyword>
<evidence type="ECO:0000313" key="7">
    <source>
        <dbReference type="EMBL" id="TDZ29250.1"/>
    </source>
</evidence>
<dbReference type="PANTHER" id="PTHR45881:SF5">
    <property type="entry name" value="FORK-HEAD DOMAIN-CONTAINING PROTEIN"/>
    <property type="match status" value="1"/>
</dbReference>